<accession>A0A4S4LWU1</accession>
<evidence type="ECO:0000313" key="2">
    <source>
        <dbReference type="Proteomes" id="UP000310158"/>
    </source>
</evidence>
<keyword evidence="2" id="KW-1185">Reference proteome</keyword>
<protein>
    <submittedName>
        <fullName evidence="1">Uncharacterized protein</fullName>
    </submittedName>
</protein>
<organism evidence="1 2">
    <name type="scientific">Bondarzewia mesenterica</name>
    <dbReference type="NCBI Taxonomy" id="1095465"/>
    <lineage>
        <taxon>Eukaryota</taxon>
        <taxon>Fungi</taxon>
        <taxon>Dikarya</taxon>
        <taxon>Basidiomycota</taxon>
        <taxon>Agaricomycotina</taxon>
        <taxon>Agaricomycetes</taxon>
        <taxon>Russulales</taxon>
        <taxon>Bondarzewiaceae</taxon>
        <taxon>Bondarzewia</taxon>
    </lineage>
</organism>
<name>A0A4S4LWU1_9AGAM</name>
<gene>
    <name evidence="1" type="ORF">EW146_g3675</name>
</gene>
<comment type="caution">
    <text evidence="1">The sequence shown here is derived from an EMBL/GenBank/DDBJ whole genome shotgun (WGS) entry which is preliminary data.</text>
</comment>
<proteinExistence type="predicted"/>
<dbReference type="Proteomes" id="UP000310158">
    <property type="component" value="Unassembled WGS sequence"/>
</dbReference>
<dbReference type="AlphaFoldDB" id="A0A4S4LWU1"/>
<dbReference type="EMBL" id="SGPL01000127">
    <property type="protein sequence ID" value="THH17064.1"/>
    <property type="molecule type" value="Genomic_DNA"/>
</dbReference>
<sequence>MCSSTGHVNLDNYIFTVQHLAHLRATKWQKGDSTQSAEDFLPNDCRARMNIVSVLSSSRIPRRVGIDFSS</sequence>
<reference evidence="1 2" key="1">
    <citation type="submission" date="2019-02" db="EMBL/GenBank/DDBJ databases">
        <title>Genome sequencing of the rare red list fungi Bondarzewia mesenterica.</title>
        <authorList>
            <person name="Buettner E."/>
            <person name="Kellner H."/>
        </authorList>
    </citation>
    <scope>NUCLEOTIDE SEQUENCE [LARGE SCALE GENOMIC DNA]</scope>
    <source>
        <strain evidence="1 2">DSM 108281</strain>
    </source>
</reference>
<evidence type="ECO:0000313" key="1">
    <source>
        <dbReference type="EMBL" id="THH17064.1"/>
    </source>
</evidence>